<proteinExistence type="predicted"/>
<organism evidence="1">
    <name type="scientific">marine metagenome</name>
    <dbReference type="NCBI Taxonomy" id="408172"/>
    <lineage>
        <taxon>unclassified sequences</taxon>
        <taxon>metagenomes</taxon>
        <taxon>ecological metagenomes</taxon>
    </lineage>
</organism>
<name>A0A382T7K4_9ZZZZ</name>
<accession>A0A382T7K4</accession>
<protein>
    <submittedName>
        <fullName evidence="1">Uncharacterized protein</fullName>
    </submittedName>
</protein>
<sequence length="88" mass="10326">MSDKELIEKHIIFFAYFCHLIEQDLTDLPKELYEIGWKLEDEIKIRKISNAEIDDYMSDACLSPEEQLMVGTYIYPDSNIFSARIGQC</sequence>
<evidence type="ECO:0000313" key="1">
    <source>
        <dbReference type="EMBL" id="SVD17281.1"/>
    </source>
</evidence>
<reference evidence="1" key="1">
    <citation type="submission" date="2018-05" db="EMBL/GenBank/DDBJ databases">
        <authorList>
            <person name="Lanie J.A."/>
            <person name="Ng W.-L."/>
            <person name="Kazmierczak K.M."/>
            <person name="Andrzejewski T.M."/>
            <person name="Davidsen T.M."/>
            <person name="Wayne K.J."/>
            <person name="Tettelin H."/>
            <person name="Glass J.I."/>
            <person name="Rusch D."/>
            <person name="Podicherti R."/>
            <person name="Tsui H.-C.T."/>
            <person name="Winkler M.E."/>
        </authorList>
    </citation>
    <scope>NUCLEOTIDE SEQUENCE</scope>
</reference>
<gene>
    <name evidence="1" type="ORF">METZ01_LOCUS370135</name>
</gene>
<dbReference type="AlphaFoldDB" id="A0A382T7K4"/>
<dbReference type="EMBL" id="UINC01134010">
    <property type="protein sequence ID" value="SVD17281.1"/>
    <property type="molecule type" value="Genomic_DNA"/>
</dbReference>